<dbReference type="Gene3D" id="3.40.50.1820">
    <property type="entry name" value="alpha/beta hydrolase"/>
    <property type="match status" value="1"/>
</dbReference>
<keyword evidence="3" id="KW-0012">Acyltransferase</keyword>
<feature type="domain" description="AB hydrolase-1" evidence="5">
    <location>
        <begin position="45"/>
        <end position="300"/>
    </location>
</feature>
<name>A0A9X1YSS3_9BURK</name>
<gene>
    <name evidence="6" type="ORF">LPC04_24315</name>
</gene>
<evidence type="ECO:0000313" key="7">
    <source>
        <dbReference type="Proteomes" id="UP001139353"/>
    </source>
</evidence>
<feature type="active site" description="Nucleophile" evidence="4">
    <location>
        <position position="149"/>
    </location>
</feature>
<dbReference type="AlphaFoldDB" id="A0A9X1YSS3"/>
<feature type="active site" evidence="4">
    <location>
        <position position="325"/>
    </location>
</feature>
<keyword evidence="2" id="KW-0028">Amino-acid biosynthesis</keyword>
<evidence type="ECO:0000256" key="1">
    <source>
        <dbReference type="ARBA" id="ARBA00022679"/>
    </source>
</evidence>
<organism evidence="6 7">
    <name type="scientific">Scleromatobacter humisilvae</name>
    <dbReference type="NCBI Taxonomy" id="2897159"/>
    <lineage>
        <taxon>Bacteria</taxon>
        <taxon>Pseudomonadati</taxon>
        <taxon>Pseudomonadota</taxon>
        <taxon>Betaproteobacteria</taxon>
        <taxon>Burkholderiales</taxon>
        <taxon>Sphaerotilaceae</taxon>
        <taxon>Scleromatobacter</taxon>
    </lineage>
</organism>
<dbReference type="PIRSF" id="PIRSF000443">
    <property type="entry name" value="Homoser_Ac_trans"/>
    <property type="match status" value="1"/>
</dbReference>
<feature type="active site" evidence="4">
    <location>
        <position position="292"/>
    </location>
</feature>
<keyword evidence="1" id="KW-0808">Transferase</keyword>
<dbReference type="RefSeq" id="WP_275684889.1">
    <property type="nucleotide sequence ID" value="NZ_JAJLJH010000010.1"/>
</dbReference>
<evidence type="ECO:0000256" key="2">
    <source>
        <dbReference type="ARBA" id="ARBA00023167"/>
    </source>
</evidence>
<dbReference type="SUPFAM" id="SSF53474">
    <property type="entry name" value="alpha/beta-Hydrolases"/>
    <property type="match status" value="1"/>
</dbReference>
<dbReference type="Pfam" id="PF00561">
    <property type="entry name" value="Abhydrolase_1"/>
    <property type="match status" value="1"/>
</dbReference>
<dbReference type="GO" id="GO:0009086">
    <property type="term" value="P:methionine biosynthetic process"/>
    <property type="evidence" value="ECO:0007669"/>
    <property type="project" value="UniProtKB-KW"/>
</dbReference>
<dbReference type="EMBL" id="JAJLJH010000010">
    <property type="protein sequence ID" value="MCK9688851.1"/>
    <property type="molecule type" value="Genomic_DNA"/>
</dbReference>
<dbReference type="GO" id="GO:0016787">
    <property type="term" value="F:hydrolase activity"/>
    <property type="evidence" value="ECO:0007669"/>
    <property type="project" value="UniProtKB-KW"/>
</dbReference>
<evidence type="ECO:0000256" key="4">
    <source>
        <dbReference type="PIRSR" id="PIRSR000443-1"/>
    </source>
</evidence>
<evidence type="ECO:0000259" key="5">
    <source>
        <dbReference type="Pfam" id="PF00561"/>
    </source>
</evidence>
<dbReference type="GO" id="GO:0004414">
    <property type="term" value="F:homoserine O-acetyltransferase activity"/>
    <property type="evidence" value="ECO:0007669"/>
    <property type="project" value="TreeGrafter"/>
</dbReference>
<keyword evidence="7" id="KW-1185">Reference proteome</keyword>
<dbReference type="PANTHER" id="PTHR32268">
    <property type="entry name" value="HOMOSERINE O-ACETYLTRANSFERASE"/>
    <property type="match status" value="1"/>
</dbReference>
<dbReference type="InterPro" id="IPR000073">
    <property type="entry name" value="AB_hydrolase_1"/>
</dbReference>
<accession>A0A9X1YSS3</accession>
<evidence type="ECO:0000313" key="6">
    <source>
        <dbReference type="EMBL" id="MCK9688851.1"/>
    </source>
</evidence>
<dbReference type="InterPro" id="IPR029058">
    <property type="entry name" value="AB_hydrolase_fold"/>
</dbReference>
<dbReference type="PANTHER" id="PTHR32268:SF11">
    <property type="entry name" value="HOMOSERINE O-ACETYLTRANSFERASE"/>
    <property type="match status" value="1"/>
</dbReference>
<keyword evidence="6" id="KW-0378">Hydrolase</keyword>
<proteinExistence type="predicted"/>
<comment type="caution">
    <text evidence="6">The sequence shown here is derived from an EMBL/GenBank/DDBJ whole genome shotgun (WGS) entry which is preliminary data.</text>
</comment>
<sequence length="347" mass="37079">MTSTDDACTPRLHRSTDFRLASGAVLPELVQSHLALGTLNAAGDNAVIVLHGLTTGPSMLAPGAFAAEGAWSDLVGPGKAIDTGRFFVVCPNALGSSYGTTGPASTDPRTGKPYGTTFPDMTVGDMIEAQKLLLDHYGVTRLAAAVGPSMGGYQAFEWGVAYPDFVQRVVAAVTCPYHRSPIASEVALRETLSKAPAWRDGAYVDTPGSMQPYMKTMRVATLKRYGLENELAAAFPDPAAREAEIERLAAGWAAVFDPNALMTLTRACDRFDVRPRLRNLRAPVLYVNSRTDVGFPPGLALEVLPILEAAGVKVRYIELDSDKGHLASGADAALWSDDLKRFLEQPV</sequence>
<dbReference type="InterPro" id="IPR008220">
    <property type="entry name" value="HAT_MetX-like"/>
</dbReference>
<keyword evidence="2" id="KW-0486">Methionine biosynthesis</keyword>
<dbReference type="GO" id="GO:0009092">
    <property type="term" value="P:homoserine metabolic process"/>
    <property type="evidence" value="ECO:0007669"/>
    <property type="project" value="TreeGrafter"/>
</dbReference>
<dbReference type="Proteomes" id="UP001139353">
    <property type="component" value="Unassembled WGS sequence"/>
</dbReference>
<reference evidence="6" key="1">
    <citation type="submission" date="2021-11" db="EMBL/GenBank/DDBJ databases">
        <title>BS-T2-15 a new species belonging to the Comamonadaceae family isolated from the soil of a French oak forest.</title>
        <authorList>
            <person name="Mieszkin S."/>
            <person name="Alain K."/>
        </authorList>
    </citation>
    <scope>NUCLEOTIDE SEQUENCE</scope>
    <source>
        <strain evidence="6">BS-T2-15</strain>
    </source>
</reference>
<evidence type="ECO:0000256" key="3">
    <source>
        <dbReference type="ARBA" id="ARBA00023315"/>
    </source>
</evidence>
<protein>
    <submittedName>
        <fullName evidence="6">Alpha/beta fold hydrolase</fullName>
    </submittedName>
</protein>